<dbReference type="Proteomes" id="UP000279259">
    <property type="component" value="Unassembled WGS sequence"/>
</dbReference>
<dbReference type="EMBL" id="RSCD01000001">
    <property type="protein sequence ID" value="RSH95834.1"/>
    <property type="molecule type" value="Genomic_DNA"/>
</dbReference>
<sequence>MSTAEQSSPIMPYYSTSMPATTAGTTPVSGWPLSSCTPLSNPNCSPYFLGLTIQPAPAPFNPYVYNNVPTAMLPRMPSSSSVPTANCASHMDIFGAAPPSPDLNRFNATQASTSSVFASPCSSPDSLGAVRHKTGASDSNRGVSGWGSHELKRRRSTSSEPVPEAMTSRTALIELALVTDACMMSRPGREVAQLRPVNIAAPARPA</sequence>
<feature type="region of interest" description="Disordered" evidence="1">
    <location>
        <begin position="128"/>
        <end position="165"/>
    </location>
</feature>
<dbReference type="STRING" id="1890683.A0A427YXN0"/>
<evidence type="ECO:0000313" key="2">
    <source>
        <dbReference type="EMBL" id="RSH95834.1"/>
    </source>
</evidence>
<evidence type="ECO:0000256" key="1">
    <source>
        <dbReference type="SAM" id="MobiDB-lite"/>
    </source>
</evidence>
<organism evidence="2 3">
    <name type="scientific">Saitozyma podzolica</name>
    <dbReference type="NCBI Taxonomy" id="1890683"/>
    <lineage>
        <taxon>Eukaryota</taxon>
        <taxon>Fungi</taxon>
        <taxon>Dikarya</taxon>
        <taxon>Basidiomycota</taxon>
        <taxon>Agaricomycotina</taxon>
        <taxon>Tremellomycetes</taxon>
        <taxon>Tremellales</taxon>
        <taxon>Trimorphomycetaceae</taxon>
        <taxon>Saitozyma</taxon>
    </lineage>
</organism>
<name>A0A427YXN0_9TREE</name>
<proteinExistence type="predicted"/>
<gene>
    <name evidence="2" type="ORF">EHS25_000927</name>
</gene>
<dbReference type="AlphaFoldDB" id="A0A427YXN0"/>
<comment type="caution">
    <text evidence="2">The sequence shown here is derived from an EMBL/GenBank/DDBJ whole genome shotgun (WGS) entry which is preliminary data.</text>
</comment>
<reference evidence="2 3" key="1">
    <citation type="submission" date="2018-11" db="EMBL/GenBank/DDBJ databases">
        <title>Genome sequence of Saitozyma podzolica DSM 27192.</title>
        <authorList>
            <person name="Aliyu H."/>
            <person name="Gorte O."/>
            <person name="Ochsenreither K."/>
        </authorList>
    </citation>
    <scope>NUCLEOTIDE SEQUENCE [LARGE SCALE GENOMIC DNA]</scope>
    <source>
        <strain evidence="2 3">DSM 27192</strain>
    </source>
</reference>
<protein>
    <submittedName>
        <fullName evidence="2">Uncharacterized protein</fullName>
    </submittedName>
</protein>
<accession>A0A427YXN0</accession>
<evidence type="ECO:0000313" key="3">
    <source>
        <dbReference type="Proteomes" id="UP000279259"/>
    </source>
</evidence>
<keyword evidence="3" id="KW-1185">Reference proteome</keyword>